<evidence type="ECO:0000259" key="7">
    <source>
        <dbReference type="Pfam" id="PF00852"/>
    </source>
</evidence>
<dbReference type="GeneID" id="119729661"/>
<dbReference type="EC" id="2.4.1.-" evidence="5"/>
<dbReference type="OrthoDB" id="427096at2759"/>
<evidence type="ECO:0000256" key="3">
    <source>
        <dbReference type="ARBA" id="ARBA00022676"/>
    </source>
</evidence>
<reference evidence="8" key="1">
    <citation type="submission" date="2022-11" db="UniProtKB">
        <authorList>
            <consortium name="EnsemblMetazoa"/>
        </authorList>
    </citation>
    <scope>IDENTIFICATION</scope>
</reference>
<feature type="region of interest" description="Disordered" evidence="6">
    <location>
        <begin position="186"/>
        <end position="211"/>
    </location>
</feature>
<dbReference type="PANTHER" id="PTHR11929">
    <property type="entry name" value="ALPHA- 1,3 -FUCOSYLTRANSFERASE"/>
    <property type="match status" value="1"/>
</dbReference>
<dbReference type="Pfam" id="PF00852">
    <property type="entry name" value="Glyco_transf_10"/>
    <property type="match status" value="1"/>
</dbReference>
<feature type="region of interest" description="Disordered" evidence="6">
    <location>
        <begin position="124"/>
        <end position="162"/>
    </location>
</feature>
<comment type="pathway">
    <text evidence="1">Protein modification; protein glycosylation.</text>
</comment>
<dbReference type="GO" id="GO:0046920">
    <property type="term" value="F:alpha-(1-&gt;3)-fucosyltransferase activity"/>
    <property type="evidence" value="ECO:0007669"/>
    <property type="project" value="TreeGrafter"/>
</dbReference>
<comment type="similarity">
    <text evidence="2 5">Belongs to the glycosyltransferase 10 family.</text>
</comment>
<evidence type="ECO:0000256" key="2">
    <source>
        <dbReference type="ARBA" id="ARBA00008919"/>
    </source>
</evidence>
<name>A0A914A3K2_PATMI</name>
<dbReference type="RefSeq" id="XP_038058250.1">
    <property type="nucleotide sequence ID" value="XM_038202322.1"/>
</dbReference>
<keyword evidence="5" id="KW-0333">Golgi apparatus</keyword>
<keyword evidence="4 5" id="KW-0808">Transferase</keyword>
<dbReference type="InterPro" id="IPR038577">
    <property type="entry name" value="GT10-like_C_sf"/>
</dbReference>
<evidence type="ECO:0000313" key="8">
    <source>
        <dbReference type="EnsemblMetazoa" id="XP_038058250.1"/>
    </source>
</evidence>
<dbReference type="SUPFAM" id="SSF53756">
    <property type="entry name" value="UDP-Glycosyltransferase/glycogen phosphorylase"/>
    <property type="match status" value="1"/>
</dbReference>
<feature type="compositionally biased region" description="Basic and acidic residues" evidence="6">
    <location>
        <begin position="186"/>
        <end position="201"/>
    </location>
</feature>
<keyword evidence="9" id="KW-1185">Reference proteome</keyword>
<comment type="subcellular location">
    <subcellularLocation>
        <location evidence="5">Golgi apparatus</location>
        <location evidence="5">Golgi stack membrane</location>
        <topology evidence="5">Single-pass type II membrane protein</topology>
    </subcellularLocation>
</comment>
<evidence type="ECO:0000313" key="9">
    <source>
        <dbReference type="Proteomes" id="UP000887568"/>
    </source>
</evidence>
<dbReference type="PANTHER" id="PTHR11929:SF145">
    <property type="entry name" value="ALPHA-(1,3)-FUCOSYLTRANSFERASE FUT-1"/>
    <property type="match status" value="1"/>
</dbReference>
<dbReference type="Gene3D" id="3.40.50.11660">
    <property type="entry name" value="Glycosyl transferase family 10, C-terminal domain"/>
    <property type="match status" value="1"/>
</dbReference>
<evidence type="ECO:0000256" key="5">
    <source>
        <dbReference type="RuleBase" id="RU003832"/>
    </source>
</evidence>
<dbReference type="EnsemblMetazoa" id="XM_038202322.1">
    <property type="protein sequence ID" value="XP_038058250.1"/>
    <property type="gene ID" value="LOC119729661"/>
</dbReference>
<feature type="domain" description="Fucosyltransferase C-terminal" evidence="7">
    <location>
        <begin position="390"/>
        <end position="540"/>
    </location>
</feature>
<feature type="transmembrane region" description="Helical" evidence="5">
    <location>
        <begin position="20"/>
        <end position="38"/>
    </location>
</feature>
<dbReference type="OMA" id="CGILPHI"/>
<organism evidence="8 9">
    <name type="scientific">Patiria miniata</name>
    <name type="common">Bat star</name>
    <name type="synonym">Asterina miniata</name>
    <dbReference type="NCBI Taxonomy" id="46514"/>
    <lineage>
        <taxon>Eukaryota</taxon>
        <taxon>Metazoa</taxon>
        <taxon>Echinodermata</taxon>
        <taxon>Eleutherozoa</taxon>
        <taxon>Asterozoa</taxon>
        <taxon>Asteroidea</taxon>
        <taxon>Valvatacea</taxon>
        <taxon>Valvatida</taxon>
        <taxon>Asterinidae</taxon>
        <taxon>Patiria</taxon>
    </lineage>
</organism>
<sequence length="606" mass="68754">MCGMGNALPVRLSRHVMYDCLLMFTFLLVLIQVTYIMTPGHCATENSRKLESLVDTFADDKSYSVNEIGRHNTELITLKVKSDDATKIRGSGFEENYNSRRKNSLGKDENGTLLSARKFTNRIDKNDLASRRRNASRRNGGDAKEVKSATIQPGKHAVKRTHVNNKNAEKSVSIPKQILAAHDELDGRHPGQKKLHNETRSNSKVKSKGKFWPGSGAKTRMTFSNFGDGTTNKTKKSLAQCHRRILIYGGIKIIRQWTELQTFVAALQLQDDGDWSTKVSCDQCTVQLILSNRLDSLKGKDAIVFGMSPYSLKVKMSTFGHYDFDPSQLLVFYGAETPLRMRKWVPDVGNLPIDAVWSYAPTADVRIPYGYYQAGNPMDARRRNPSGRTQGKGKLIAWMGSNCVKEVFWPRMNFVRELQTHIPVDVYGKCGNLTCLPRLSPKCQNLMSQYKFYLALENAECDDYITEKFWETTLMHEVVPVVYGAPKRHYTQRAPPNSFIYAGDFKTVKQLADYLISLDKSPQKYSKYFEWRYSGSVVENFPDLKLSHFCGILPHIGGGGNSPVPAHLHRKNLAETTWFNSCRNMRKGDRAFLPTDVNATNWVPWR</sequence>
<dbReference type="Proteomes" id="UP000887568">
    <property type="component" value="Unplaced"/>
</dbReference>
<keyword evidence="5" id="KW-0812">Transmembrane</keyword>
<keyword evidence="3 5" id="KW-0328">Glycosyltransferase</keyword>
<keyword evidence="5" id="KW-1133">Transmembrane helix</keyword>
<evidence type="ECO:0000256" key="4">
    <source>
        <dbReference type="ARBA" id="ARBA00022679"/>
    </source>
</evidence>
<dbReference type="InterPro" id="IPR055270">
    <property type="entry name" value="Glyco_tran_10_C"/>
</dbReference>
<evidence type="ECO:0000256" key="1">
    <source>
        <dbReference type="ARBA" id="ARBA00004922"/>
    </source>
</evidence>
<dbReference type="GO" id="GO:0032580">
    <property type="term" value="C:Golgi cisterna membrane"/>
    <property type="evidence" value="ECO:0007669"/>
    <property type="project" value="UniProtKB-SubCell"/>
</dbReference>
<dbReference type="FunFam" id="3.40.50.11660:FF:000004">
    <property type="entry name" value="Glycoprotein 3-alpha-L-fucosyltransferase A"/>
    <property type="match status" value="1"/>
</dbReference>
<protein>
    <recommendedName>
        <fullName evidence="5">Fucosyltransferase</fullName>
        <ecNumber evidence="5">2.4.1.-</ecNumber>
    </recommendedName>
</protein>
<dbReference type="InterPro" id="IPR001503">
    <property type="entry name" value="Glyco_trans_10"/>
</dbReference>
<dbReference type="AlphaFoldDB" id="A0A914A3K2"/>
<keyword evidence="5" id="KW-0472">Membrane</keyword>
<proteinExistence type="inferred from homology"/>
<evidence type="ECO:0000256" key="6">
    <source>
        <dbReference type="SAM" id="MobiDB-lite"/>
    </source>
</evidence>
<accession>A0A914A3K2</accession>